<dbReference type="AlphaFoldDB" id="L1IME6"/>
<name>L1IME6_GUITC</name>
<gene>
    <name evidence="1" type="ORF">GUITHDRAFT_116837</name>
</gene>
<evidence type="ECO:0000313" key="1">
    <source>
        <dbReference type="EMBL" id="EKX36970.1"/>
    </source>
</evidence>
<dbReference type="EnsemblProtists" id="EKX36970">
    <property type="protein sequence ID" value="EKX36970"/>
    <property type="gene ID" value="GUITHDRAFT_116837"/>
</dbReference>
<dbReference type="RefSeq" id="XP_005823950.1">
    <property type="nucleotide sequence ID" value="XM_005823893.1"/>
</dbReference>
<dbReference type="Proteomes" id="UP000011087">
    <property type="component" value="Unassembled WGS sequence"/>
</dbReference>
<evidence type="ECO:0000313" key="3">
    <source>
        <dbReference type="Proteomes" id="UP000011087"/>
    </source>
</evidence>
<proteinExistence type="predicted"/>
<dbReference type="OMA" id="PDSHNRI"/>
<dbReference type="PANTHER" id="PTHR33645">
    <property type="entry name" value="AMINOPEPTIDASE (DUF3754)"/>
    <property type="match status" value="1"/>
</dbReference>
<dbReference type="KEGG" id="gtt:GUITHDRAFT_116837"/>
<evidence type="ECO:0000313" key="2">
    <source>
        <dbReference type="EnsemblProtists" id="EKX36970"/>
    </source>
</evidence>
<sequence>MSHFEQNNFEIAFEADGKVLDDGGRDEGDESLCLLERVLREILFETHEEKKSLERLLNEVSARDARWMHDSNGGQARMKKFVRRFAEMLRKAGYRPLSERDVAISEAMSAQGVLRSDIVTDESSFLRLLARNDSHAYISPRILVWRRGVAVEEVSGGLYLQKLDYLQSSILLALWRSALQAVRGVWEEMEVARSMLRDGSSTLVDDVRTIMGMSAPDKVKDTLGGTLSSAEQTFLQLAVKLLERWGLVSSPATRPLSDFHPCLMSPPSCYDVVRFVGLAEGIQNAYEGAVDAVGNQGGLKAFLSAFLRPVYIEDPIFESIVVMYARKQREEQSYRVGVLPFLVYFVRLLSLHAIDPKLPFLSDRPLVPGRTGRIHVKESLHDSHVYTEYSIDVKDVRSSSCLRLLIAMLYRFRPASKSIEFKIPVNEPFALVSVARSRINIVMLNSKREEMKVSQEQEATLELELIGYQSVNIQNIKSIWPDRQLQFRPLDSLRLDLVTFTTLASVLAQIKLDNPYTDAAALVTTTAWILGAIFRFNARRNAYELQSSRGLARRITARGLNVIRMAGDKAFLQHITKARLVYDSIRSAGPQDLASIASMCEDRLKAKHPACGTKMDEDEILSLLKDLQRRSLVEECHGKWQMSELV</sequence>
<dbReference type="Pfam" id="PF12576">
    <property type="entry name" value="DUF3754"/>
    <property type="match status" value="1"/>
</dbReference>
<dbReference type="HOGENOM" id="CLU_424204_0_0_1"/>
<reference evidence="2" key="3">
    <citation type="submission" date="2015-06" db="UniProtKB">
        <authorList>
            <consortium name="EnsemblProtists"/>
        </authorList>
    </citation>
    <scope>IDENTIFICATION</scope>
</reference>
<dbReference type="EMBL" id="JH993065">
    <property type="protein sequence ID" value="EKX36970.1"/>
    <property type="molecule type" value="Genomic_DNA"/>
</dbReference>
<dbReference type="PaxDb" id="55529-EKX36970"/>
<dbReference type="InterPro" id="IPR022227">
    <property type="entry name" value="DUF3754"/>
</dbReference>
<dbReference type="OrthoDB" id="2020015at2759"/>
<reference evidence="3" key="2">
    <citation type="submission" date="2012-11" db="EMBL/GenBank/DDBJ databases">
        <authorList>
            <person name="Kuo A."/>
            <person name="Curtis B.A."/>
            <person name="Tanifuji G."/>
            <person name="Burki F."/>
            <person name="Gruber A."/>
            <person name="Irimia M."/>
            <person name="Maruyama S."/>
            <person name="Arias M.C."/>
            <person name="Ball S.G."/>
            <person name="Gile G.H."/>
            <person name="Hirakawa Y."/>
            <person name="Hopkins J.F."/>
            <person name="Rensing S.A."/>
            <person name="Schmutz J."/>
            <person name="Symeonidi A."/>
            <person name="Elias M."/>
            <person name="Eveleigh R.J."/>
            <person name="Herman E.K."/>
            <person name="Klute M.J."/>
            <person name="Nakayama T."/>
            <person name="Obornik M."/>
            <person name="Reyes-Prieto A."/>
            <person name="Armbrust E.V."/>
            <person name="Aves S.J."/>
            <person name="Beiko R.G."/>
            <person name="Coutinho P."/>
            <person name="Dacks J.B."/>
            <person name="Durnford D.G."/>
            <person name="Fast N.M."/>
            <person name="Green B.R."/>
            <person name="Grisdale C."/>
            <person name="Hempe F."/>
            <person name="Henrissat B."/>
            <person name="Hoppner M.P."/>
            <person name="Ishida K.-I."/>
            <person name="Kim E."/>
            <person name="Koreny L."/>
            <person name="Kroth P.G."/>
            <person name="Liu Y."/>
            <person name="Malik S.-B."/>
            <person name="Maier U.G."/>
            <person name="McRose D."/>
            <person name="Mock T."/>
            <person name="Neilson J.A."/>
            <person name="Onodera N.T."/>
            <person name="Poole A.M."/>
            <person name="Pritham E.J."/>
            <person name="Richards T.A."/>
            <person name="Rocap G."/>
            <person name="Roy S.W."/>
            <person name="Sarai C."/>
            <person name="Schaack S."/>
            <person name="Shirato S."/>
            <person name="Slamovits C.H."/>
            <person name="Spencer D.F."/>
            <person name="Suzuki S."/>
            <person name="Worden A.Z."/>
            <person name="Zauner S."/>
            <person name="Barry K."/>
            <person name="Bell C."/>
            <person name="Bharti A.K."/>
            <person name="Crow J.A."/>
            <person name="Grimwood J."/>
            <person name="Kramer R."/>
            <person name="Lindquist E."/>
            <person name="Lucas S."/>
            <person name="Salamov A."/>
            <person name="McFadden G.I."/>
            <person name="Lane C.E."/>
            <person name="Keeling P.J."/>
            <person name="Gray M.W."/>
            <person name="Grigoriev I.V."/>
            <person name="Archibald J.M."/>
        </authorList>
    </citation>
    <scope>NUCLEOTIDE SEQUENCE</scope>
    <source>
        <strain evidence="3">CCMP2712</strain>
    </source>
</reference>
<reference evidence="1 3" key="1">
    <citation type="journal article" date="2012" name="Nature">
        <title>Algal genomes reveal evolutionary mosaicism and the fate of nucleomorphs.</title>
        <authorList>
            <consortium name="DOE Joint Genome Institute"/>
            <person name="Curtis B.A."/>
            <person name="Tanifuji G."/>
            <person name="Burki F."/>
            <person name="Gruber A."/>
            <person name="Irimia M."/>
            <person name="Maruyama S."/>
            <person name="Arias M.C."/>
            <person name="Ball S.G."/>
            <person name="Gile G.H."/>
            <person name="Hirakawa Y."/>
            <person name="Hopkins J.F."/>
            <person name="Kuo A."/>
            <person name="Rensing S.A."/>
            <person name="Schmutz J."/>
            <person name="Symeonidi A."/>
            <person name="Elias M."/>
            <person name="Eveleigh R.J."/>
            <person name="Herman E.K."/>
            <person name="Klute M.J."/>
            <person name="Nakayama T."/>
            <person name="Obornik M."/>
            <person name="Reyes-Prieto A."/>
            <person name="Armbrust E.V."/>
            <person name="Aves S.J."/>
            <person name="Beiko R.G."/>
            <person name="Coutinho P."/>
            <person name="Dacks J.B."/>
            <person name="Durnford D.G."/>
            <person name="Fast N.M."/>
            <person name="Green B.R."/>
            <person name="Grisdale C.J."/>
            <person name="Hempel F."/>
            <person name="Henrissat B."/>
            <person name="Hoppner M.P."/>
            <person name="Ishida K."/>
            <person name="Kim E."/>
            <person name="Koreny L."/>
            <person name="Kroth P.G."/>
            <person name="Liu Y."/>
            <person name="Malik S.B."/>
            <person name="Maier U.G."/>
            <person name="McRose D."/>
            <person name="Mock T."/>
            <person name="Neilson J.A."/>
            <person name="Onodera N.T."/>
            <person name="Poole A.M."/>
            <person name="Pritham E.J."/>
            <person name="Richards T.A."/>
            <person name="Rocap G."/>
            <person name="Roy S.W."/>
            <person name="Sarai C."/>
            <person name="Schaack S."/>
            <person name="Shirato S."/>
            <person name="Slamovits C.H."/>
            <person name="Spencer D.F."/>
            <person name="Suzuki S."/>
            <person name="Worden A.Z."/>
            <person name="Zauner S."/>
            <person name="Barry K."/>
            <person name="Bell C."/>
            <person name="Bharti A.K."/>
            <person name="Crow J.A."/>
            <person name="Grimwood J."/>
            <person name="Kramer R."/>
            <person name="Lindquist E."/>
            <person name="Lucas S."/>
            <person name="Salamov A."/>
            <person name="McFadden G.I."/>
            <person name="Lane C.E."/>
            <person name="Keeling P.J."/>
            <person name="Gray M.W."/>
            <person name="Grigoriev I.V."/>
            <person name="Archibald J.M."/>
        </authorList>
    </citation>
    <scope>NUCLEOTIDE SEQUENCE</scope>
    <source>
        <strain evidence="1 3">CCMP2712</strain>
    </source>
</reference>
<keyword evidence="3" id="KW-1185">Reference proteome</keyword>
<accession>L1IME6</accession>
<dbReference type="GeneID" id="17293759"/>
<organism evidence="1">
    <name type="scientific">Guillardia theta (strain CCMP2712)</name>
    <name type="common">Cryptophyte</name>
    <dbReference type="NCBI Taxonomy" id="905079"/>
    <lineage>
        <taxon>Eukaryota</taxon>
        <taxon>Cryptophyceae</taxon>
        <taxon>Pyrenomonadales</taxon>
        <taxon>Geminigeraceae</taxon>
        <taxon>Guillardia</taxon>
    </lineage>
</organism>
<protein>
    <submittedName>
        <fullName evidence="1 2">Uncharacterized protein</fullName>
    </submittedName>
</protein>
<dbReference type="PANTHER" id="PTHR33645:SF2">
    <property type="entry name" value="FAMILY PROTEIN, PUTATIVE (DUF3754)-RELATED"/>
    <property type="match status" value="1"/>
</dbReference>